<dbReference type="AlphaFoldDB" id="A0A7J5Z392"/>
<gene>
    <name evidence="2" type="ORF">F7725_016813</name>
</gene>
<sequence>MTLEDWFGLGHVERSEPGQEPTADTRGAGAQHHNNKATGSTGVNWERQGRVSFTAASAANEHSQEFKDWSCFLGIKFTEGGMDIDGMWKPAGSVSMEPAIMPSPTPPSRARNLLRHDGERRKDLSSPLYREREKGKDECEAAVVKGLVQREESSVDATLQKMKGKLIKRLLSYRPMEAVHHLEVAPKILLGQVVQHACVNQTLHEVGAVLRQAEAGQPFIPYPLMIHVAIRQSLQGEEDIMCGVATGGGGGGCQGLGVAEVGSARGRSVTLRPSMLPLFTRDSISSERSIELLLQHESQSLSVRLPAGGKQGGADVIIHVRLCLDVAAEEVADAAAERRGSHAFFQMELQSLVGLGEQTIHGVRQALIVLLIHLLSLTSLFLAAAQFSACICELCLEIGHATAESGRVLAALDQLLVGPIQQLLKFGHPAAFIVGVYGAIGQSLRRSHSKRILFCSSSAAGLFRGGRFPSRYKQALLFNHREVCYSLRMDSDTSLVVFKQRLQSFEDLHLTGDSRWWGCLSLHHCHPQTAFVTRHQTLQGRSNRQELSPNPPTDIQRAALTAQRQHLSESVSHRAERRFWGVWSNAAPLPPTI</sequence>
<proteinExistence type="predicted"/>
<feature type="non-terminal residue" evidence="2">
    <location>
        <position position="593"/>
    </location>
</feature>
<organism evidence="2 3">
    <name type="scientific">Dissostichus mawsoni</name>
    <name type="common">Antarctic cod</name>
    <dbReference type="NCBI Taxonomy" id="36200"/>
    <lineage>
        <taxon>Eukaryota</taxon>
        <taxon>Metazoa</taxon>
        <taxon>Chordata</taxon>
        <taxon>Craniata</taxon>
        <taxon>Vertebrata</taxon>
        <taxon>Euteleostomi</taxon>
        <taxon>Actinopterygii</taxon>
        <taxon>Neopterygii</taxon>
        <taxon>Teleostei</taxon>
        <taxon>Neoteleostei</taxon>
        <taxon>Acanthomorphata</taxon>
        <taxon>Eupercaria</taxon>
        <taxon>Perciformes</taxon>
        <taxon>Notothenioidei</taxon>
        <taxon>Nototheniidae</taxon>
        <taxon>Dissostichus</taxon>
    </lineage>
</organism>
<evidence type="ECO:0000313" key="3">
    <source>
        <dbReference type="Proteomes" id="UP000518266"/>
    </source>
</evidence>
<dbReference type="EMBL" id="JAAKFY010000006">
    <property type="protein sequence ID" value="KAF3856090.1"/>
    <property type="molecule type" value="Genomic_DNA"/>
</dbReference>
<keyword evidence="3" id="KW-1185">Reference proteome</keyword>
<dbReference type="OrthoDB" id="10667454at2759"/>
<evidence type="ECO:0000313" key="2">
    <source>
        <dbReference type="EMBL" id="KAF3856090.1"/>
    </source>
</evidence>
<dbReference type="Proteomes" id="UP000518266">
    <property type="component" value="Unassembled WGS sequence"/>
</dbReference>
<comment type="caution">
    <text evidence="2">The sequence shown here is derived from an EMBL/GenBank/DDBJ whole genome shotgun (WGS) entry which is preliminary data.</text>
</comment>
<protein>
    <submittedName>
        <fullName evidence="2">Uncharacterized protein</fullName>
    </submittedName>
</protein>
<evidence type="ECO:0000256" key="1">
    <source>
        <dbReference type="SAM" id="MobiDB-lite"/>
    </source>
</evidence>
<feature type="region of interest" description="Disordered" evidence="1">
    <location>
        <begin position="1"/>
        <end position="45"/>
    </location>
</feature>
<reference evidence="2 3" key="1">
    <citation type="submission" date="2020-03" db="EMBL/GenBank/DDBJ databases">
        <title>Dissostichus mawsoni Genome sequencing and assembly.</title>
        <authorList>
            <person name="Park H."/>
        </authorList>
    </citation>
    <scope>NUCLEOTIDE SEQUENCE [LARGE SCALE GENOMIC DNA]</scope>
    <source>
        <strain evidence="2">DM0001</strain>
        <tissue evidence="2">Muscle</tissue>
    </source>
</reference>
<name>A0A7J5Z392_DISMA</name>
<accession>A0A7J5Z392</accession>